<dbReference type="EMBL" id="CAADIW010000021">
    <property type="protein sequence ID" value="VFS25924.1"/>
    <property type="molecule type" value="Genomic_DNA"/>
</dbReference>
<protein>
    <submittedName>
        <fullName evidence="2">Ig domain-containing protein</fullName>
    </submittedName>
</protein>
<evidence type="ECO:0000313" key="2">
    <source>
        <dbReference type="EMBL" id="VFS25924.1"/>
    </source>
</evidence>
<dbReference type="SMART" id="SM00635">
    <property type="entry name" value="BID_2"/>
    <property type="match status" value="1"/>
</dbReference>
<accession>A0A484XQ58</accession>
<dbReference type="InterPro" id="IPR008964">
    <property type="entry name" value="Invasin/intimin_cell_adhesion"/>
</dbReference>
<dbReference type="Proteomes" id="UP000351155">
    <property type="component" value="Unassembled WGS sequence"/>
</dbReference>
<gene>
    <name evidence="2" type="ORF">NCTC12126_02363</name>
</gene>
<dbReference type="Pfam" id="PF02368">
    <property type="entry name" value="Big_2"/>
    <property type="match status" value="1"/>
</dbReference>
<dbReference type="AlphaFoldDB" id="A0A484XQ58"/>
<organism evidence="2 3">
    <name type="scientific">Enterobacter cancerogenus</name>
    <dbReference type="NCBI Taxonomy" id="69218"/>
    <lineage>
        <taxon>Bacteria</taxon>
        <taxon>Pseudomonadati</taxon>
        <taxon>Pseudomonadota</taxon>
        <taxon>Gammaproteobacteria</taxon>
        <taxon>Enterobacterales</taxon>
        <taxon>Enterobacteriaceae</taxon>
        <taxon>Enterobacter</taxon>
        <taxon>Enterobacter cloacae complex</taxon>
    </lineage>
</organism>
<dbReference type="InterPro" id="IPR003343">
    <property type="entry name" value="Big_2"/>
</dbReference>
<dbReference type="SUPFAM" id="SSF49373">
    <property type="entry name" value="Invasin/intimin cell-adhesion fragments"/>
    <property type="match status" value="1"/>
</dbReference>
<dbReference type="Gene3D" id="2.60.40.1080">
    <property type="match status" value="1"/>
</dbReference>
<evidence type="ECO:0000313" key="3">
    <source>
        <dbReference type="Proteomes" id="UP000351155"/>
    </source>
</evidence>
<feature type="domain" description="BIG2" evidence="1">
    <location>
        <begin position="179"/>
        <end position="256"/>
    </location>
</feature>
<reference evidence="2 3" key="1">
    <citation type="submission" date="2019-03" db="EMBL/GenBank/DDBJ databases">
        <authorList>
            <consortium name="Pathogen Informatics"/>
        </authorList>
    </citation>
    <scope>NUCLEOTIDE SEQUENCE [LARGE SCALE GENOMIC DNA]</scope>
    <source>
        <strain evidence="2 3">NCTC12126</strain>
    </source>
</reference>
<sequence>MQTDIKTEYDAGLPGQLAVLPSFNSAAKVRSCRAGGLIYAGDALKLGDTDNTVVALATGDTADMVCGVAVRSHSNFGMTPTRTYGATSAYAVDANSPQGSCEDGPIYVALKSGQTPKNGDLATPMGRNATSNVMEWGVLAADGGQTRAKFITGALPGGVAIIQLTDGALLGKSEAPVINVTGATVAPTTANIAVAATQQLTATIAPANATDKSGAWSSSDETKATVNASGLVTGVAAGTATITFTTTDGGKTATCAVTVTGS</sequence>
<proteinExistence type="predicted"/>
<evidence type="ECO:0000259" key="1">
    <source>
        <dbReference type="SMART" id="SM00635"/>
    </source>
</evidence>
<name>A0A484XQ58_9ENTR</name>